<protein>
    <recommendedName>
        <fullName evidence="8">Calpain catalytic domain-containing protein</fullName>
    </recommendedName>
</protein>
<keyword evidence="2" id="KW-0175">Coiled coil</keyword>
<dbReference type="InterPro" id="IPR054095">
    <property type="entry name" value="Androglobin_V"/>
</dbReference>
<organism evidence="6 7">
    <name type="scientific">Adineta steineri</name>
    <dbReference type="NCBI Taxonomy" id="433720"/>
    <lineage>
        <taxon>Eukaryota</taxon>
        <taxon>Metazoa</taxon>
        <taxon>Spiralia</taxon>
        <taxon>Gnathifera</taxon>
        <taxon>Rotifera</taxon>
        <taxon>Eurotatoria</taxon>
        <taxon>Bdelloidea</taxon>
        <taxon>Adinetida</taxon>
        <taxon>Adinetidae</taxon>
        <taxon>Adineta</taxon>
    </lineage>
</organism>
<gene>
    <name evidence="6" type="ORF">KXQ929_LOCUS24269</name>
</gene>
<feature type="region of interest" description="Disordered" evidence="3">
    <location>
        <begin position="1412"/>
        <end position="1452"/>
    </location>
</feature>
<feature type="domain" description="Calpain catalytic" evidence="4">
    <location>
        <begin position="91"/>
        <end position="269"/>
    </location>
</feature>
<dbReference type="CDD" id="cd22307">
    <property type="entry name" value="Adgb_C_mid-like"/>
    <property type="match status" value="1"/>
</dbReference>
<accession>A0A819J520</accession>
<dbReference type="Proteomes" id="UP000663868">
    <property type="component" value="Unassembled WGS sequence"/>
</dbReference>
<feature type="coiled-coil region" evidence="2">
    <location>
        <begin position="1682"/>
        <end position="1722"/>
    </location>
</feature>
<evidence type="ECO:0008006" key="8">
    <source>
        <dbReference type="Google" id="ProtNLM"/>
    </source>
</evidence>
<dbReference type="InterPro" id="IPR053033">
    <property type="entry name" value="Androglobin-like"/>
</dbReference>
<dbReference type="InterPro" id="IPR057249">
    <property type="entry name" value="Globin_CP_ADGB"/>
</dbReference>
<evidence type="ECO:0000259" key="4">
    <source>
        <dbReference type="PROSITE" id="PS50203"/>
    </source>
</evidence>
<feature type="compositionally biased region" description="Polar residues" evidence="3">
    <location>
        <begin position="1419"/>
        <end position="1442"/>
    </location>
</feature>
<dbReference type="InterPro" id="IPR000048">
    <property type="entry name" value="IQ_motif_EF-hand-BS"/>
</dbReference>
<dbReference type="SUPFAM" id="SSF54001">
    <property type="entry name" value="Cysteine proteinases"/>
    <property type="match status" value="1"/>
</dbReference>
<feature type="domain" description="Globin" evidence="5">
    <location>
        <begin position="812"/>
        <end position="1073"/>
    </location>
</feature>
<name>A0A819J520_9BILA</name>
<evidence type="ECO:0000256" key="2">
    <source>
        <dbReference type="SAM" id="Coils"/>
    </source>
</evidence>
<comment type="caution">
    <text evidence="1">Lacks conserved residue(s) required for the propagation of feature annotation.</text>
</comment>
<evidence type="ECO:0000256" key="1">
    <source>
        <dbReference type="PROSITE-ProRule" id="PRU00239"/>
    </source>
</evidence>
<dbReference type="PROSITE" id="PS52042">
    <property type="entry name" value="GLOBIN_CP_ADGB"/>
    <property type="match status" value="1"/>
</dbReference>
<dbReference type="PROSITE" id="PS50203">
    <property type="entry name" value="CALPAIN_CAT"/>
    <property type="match status" value="1"/>
</dbReference>
<dbReference type="SMART" id="SM00230">
    <property type="entry name" value="CysPc"/>
    <property type="match status" value="1"/>
</dbReference>
<feature type="region of interest" description="Disordered" evidence="3">
    <location>
        <begin position="941"/>
        <end position="995"/>
    </location>
</feature>
<feature type="compositionally biased region" description="Polar residues" evidence="3">
    <location>
        <begin position="1331"/>
        <end position="1340"/>
    </location>
</feature>
<dbReference type="Pfam" id="PF22068">
    <property type="entry name" value="Androglobin_II"/>
    <property type="match status" value="1"/>
</dbReference>
<feature type="compositionally biased region" description="Basic and acidic residues" evidence="3">
    <location>
        <begin position="337"/>
        <end position="349"/>
    </location>
</feature>
<dbReference type="Pfam" id="PF22070">
    <property type="entry name" value="Androglobin_V"/>
    <property type="match status" value="1"/>
</dbReference>
<dbReference type="PANTHER" id="PTHR46298:SF1">
    <property type="entry name" value="ANDROGLOBIN"/>
    <property type="match status" value="1"/>
</dbReference>
<dbReference type="EMBL" id="CAJOBB010001998">
    <property type="protein sequence ID" value="CAF3927550.1"/>
    <property type="molecule type" value="Genomic_DNA"/>
</dbReference>
<dbReference type="SMART" id="SM00015">
    <property type="entry name" value="IQ"/>
    <property type="match status" value="1"/>
</dbReference>
<feature type="compositionally biased region" description="Low complexity" evidence="3">
    <location>
        <begin position="957"/>
        <end position="971"/>
    </location>
</feature>
<dbReference type="Pfam" id="PF22069">
    <property type="entry name" value="Androglobin_IV"/>
    <property type="match status" value="1"/>
</dbReference>
<dbReference type="GO" id="GO:0006508">
    <property type="term" value="P:proteolysis"/>
    <property type="evidence" value="ECO:0007669"/>
    <property type="project" value="InterPro"/>
</dbReference>
<dbReference type="InterPro" id="IPR054093">
    <property type="entry name" value="Androglobin_II"/>
</dbReference>
<feature type="compositionally biased region" description="Basic and acidic residues" evidence="3">
    <location>
        <begin position="973"/>
        <end position="983"/>
    </location>
</feature>
<dbReference type="InterPro" id="IPR001300">
    <property type="entry name" value="Peptidase_C2_calpain_cat"/>
</dbReference>
<proteinExistence type="predicted"/>
<feature type="region of interest" description="Disordered" evidence="3">
    <location>
        <begin position="318"/>
        <end position="349"/>
    </location>
</feature>
<dbReference type="InterPro" id="IPR038765">
    <property type="entry name" value="Papain-like_cys_pep_sf"/>
</dbReference>
<comment type="caution">
    <text evidence="6">The sequence shown here is derived from an EMBL/GenBank/DDBJ whole genome shotgun (WGS) entry which is preliminary data.</text>
</comment>
<dbReference type="InterPro" id="IPR054094">
    <property type="entry name" value="Androglobin_IV"/>
</dbReference>
<evidence type="ECO:0000313" key="6">
    <source>
        <dbReference type="EMBL" id="CAF3927550.1"/>
    </source>
</evidence>
<evidence type="ECO:0000313" key="7">
    <source>
        <dbReference type="Proteomes" id="UP000663868"/>
    </source>
</evidence>
<evidence type="ECO:0000256" key="3">
    <source>
        <dbReference type="SAM" id="MobiDB-lite"/>
    </source>
</evidence>
<dbReference type="Pfam" id="PF00648">
    <property type="entry name" value="Peptidase_C2"/>
    <property type="match status" value="1"/>
</dbReference>
<dbReference type="PANTHER" id="PTHR46298">
    <property type="entry name" value="ANDROGLOBIN"/>
    <property type="match status" value="1"/>
</dbReference>
<sequence length="1758" mass="201785">MNTSIPLKTIDNDEQTLRLIEGKRFRLLPIWPEWNETEINNESWDGVVTIRRKETGGGRARADTKTNISNANAFEDPEGKVELPPSSKVEQWKRPIEFLPSEKPPLIVDPTFGIQNFDLITSNEHLHHNETMRNIISQITALWDICRKTSSNTNERTWRPWEHIYALNKISKQPFITPYNPAGKYIVRLFFLGTWRKIIIDDSIPFDSNNRCLLPQTSLSYELWPMLLTKALLKIISLNFNTPNDFPEFNESSIIHLLTGWIPEPIPLKYTHSEKVWNFLRYNRSNNNQSYSTTSFSPIPLYQWPETKNDLPEETINSIDQQDDKSSKKRRTPPISIKEKSSNSKDTKKSTILNRTISVDDTETITTDQGSFELPKLIIFATVQHLQPTRMSSFSEVANRSERLRHYNLNNTFSTSVLLTSIRDIPLEPPTPPESVPAWKLIRPRKAKLLPHAEIIPLQESKPERWIEIASPYINYPTASAINIKPTIQLHHSIDSNAKSSRVKHDNPSNIIEIDEDENSEQKKVKIETNVSDSQEKLDGSIRSTINKLKRDISVDKTKTCQKSADHSTKISSDIASIKDIGDESDQIVTPIDAQAVGNRSEQKNSSNPTPKIWMNFDDFCACFTSIIVYHNPQAYQYTSKYSEIKFIPYQRAVATPVPKERKKEVIQPIIPQIPNLHNDRSILYLFVDSTRETLNKNIELVISLTCLSRWYDAFSNDTIGSNEKSVRGASLSAEKAAIEINLSKPILSQKEIMPQVGSLIAEIYSWKSLTMGQPILRLHTTSTKAALLSLPPGRHVLKLTNTCPFAFNLQILSDTHDFMLGDEEQLLNKIVSVPEDAECLIEAEELFLALDDSIENFHLIDQQTNKLYDLFRLYCEQAPKPIHLTVEICLNIFKQALYSTLRTMTSSTGTIINADTQFAWRCFTDDRLTPDILSAYEPKRSTVPSAGRHSARVGGKTTLNTETSTTNKKTNLGREKTDEKMKSSSARSPSMVETQETISDILTRELSINEMHSITNIQKCIRGYLQRRMMQARTVGTEKNLFIQRLLQSTMSVLKLDSMKSASILFKNFLSIKPQLTQCFSFRNDDWNMINYRDYNGTYQEQPANTWFVLFREIFHATTENTIVAKFHSHLPNSILRVINNDTYEEMSLVFNRLAPSIFTKNQNGYTFFAEGISQDQPITNGRFRLRLITSYTQLPEIRNDQLTSIFTTKEIMDYYLPNREQIICRYRVIFAEDINQTGRNFHLASIHFNTSKSDVLLRLTVFDNDEEIVSIEGKGCLVLPAILFMRHVTHIVQQQQQQQQQQPPQPPSRPTSRTGGGGGIRKKDRGSISESSTMNSNTRLEKEKSVTLDRSESRTEFLPGNAEEKTHKYIIQVTLLRQSWPLTPTQWQFVEQLKEQEKNELKVFNRPPSPIKIEVVPSNTPPTTKKTGQTNPSTPSTTGKNRGKDTPAVKTNATTTVLPSITKISTDKIIDKSKPHWILQVISDGDKSEELTIKKDTERNDEFMNIKKAWETVQVGRAEKAMRTRQKFLDSLQVKNDEKPLPNVIDDTKILPAIHTDEETIPTHTAPIIEQQQTIKQISHSKKNSLTIKKGSIKDDIQKITELIPIVLPSKPQIDEPLLNEPPQNKPKITLPLLDIKPFLKQKLFSNEPIISDSFFEQKNFERRQNLFSEYSKSINEIRLNREDDQNNRHNEKLRQIEEYSNLQAKIDQTRRTMNESHEAFRQRFLELEQKRIQQITEKEENLIKPKAVITTKTKK</sequence>
<dbReference type="PROSITE" id="PS50096">
    <property type="entry name" value="IQ"/>
    <property type="match status" value="1"/>
</dbReference>
<feature type="region of interest" description="Disordered" evidence="3">
    <location>
        <begin position="1296"/>
        <end position="1362"/>
    </location>
</feature>
<reference evidence="6" key="1">
    <citation type="submission" date="2021-02" db="EMBL/GenBank/DDBJ databases">
        <authorList>
            <person name="Nowell W R."/>
        </authorList>
    </citation>
    <scope>NUCLEOTIDE SEQUENCE</scope>
</reference>
<feature type="compositionally biased region" description="Basic and acidic residues" evidence="3">
    <location>
        <begin position="1341"/>
        <end position="1357"/>
    </location>
</feature>
<feature type="compositionally biased region" description="Polar residues" evidence="3">
    <location>
        <begin position="984"/>
        <end position="995"/>
    </location>
</feature>
<evidence type="ECO:0000259" key="5">
    <source>
        <dbReference type="PROSITE" id="PS52042"/>
    </source>
</evidence>
<dbReference type="GO" id="GO:0004198">
    <property type="term" value="F:calcium-dependent cysteine-type endopeptidase activity"/>
    <property type="evidence" value="ECO:0007669"/>
    <property type="project" value="InterPro"/>
</dbReference>